<evidence type="ECO:0000313" key="3">
    <source>
        <dbReference type="Proteomes" id="UP000249696"/>
    </source>
</evidence>
<comment type="caution">
    <text evidence="2">The sequence shown here is derived from an EMBL/GenBank/DDBJ whole genome shotgun (WGS) entry which is preliminary data.</text>
</comment>
<accession>A0A327RFD3</accession>
<dbReference type="RefSeq" id="WP_111622011.1">
    <property type="nucleotide sequence ID" value="NZ_QLLN01000001.1"/>
</dbReference>
<dbReference type="Proteomes" id="UP000249696">
    <property type="component" value="Unassembled WGS sequence"/>
</dbReference>
<dbReference type="EMBL" id="QLLN01000001">
    <property type="protein sequence ID" value="RAJ15720.1"/>
    <property type="molecule type" value="Genomic_DNA"/>
</dbReference>
<feature type="domain" description="Methyltransferase" evidence="1">
    <location>
        <begin position="49"/>
        <end position="117"/>
    </location>
</feature>
<dbReference type="InterPro" id="IPR029063">
    <property type="entry name" value="SAM-dependent_MTases_sf"/>
</dbReference>
<reference evidence="2 3" key="1">
    <citation type="submission" date="2018-06" db="EMBL/GenBank/DDBJ databases">
        <title>Genomic Encyclopedia of Archaeal and Bacterial Type Strains, Phase II (KMG-II): from individual species to whole genera.</title>
        <authorList>
            <person name="Goeker M."/>
        </authorList>
    </citation>
    <scope>NUCLEOTIDE SEQUENCE [LARGE SCALE GENOMIC DNA]</scope>
    <source>
        <strain evidence="2 3">DSM 23522</strain>
    </source>
</reference>
<dbReference type="AlphaFoldDB" id="A0A327RFD3"/>
<dbReference type="OrthoDB" id="962475at2"/>
<keyword evidence="2" id="KW-0489">Methyltransferase</keyword>
<dbReference type="InterPro" id="IPR025714">
    <property type="entry name" value="Methyltranfer_dom"/>
</dbReference>
<evidence type="ECO:0000313" key="2">
    <source>
        <dbReference type="EMBL" id="RAJ15720.1"/>
    </source>
</evidence>
<dbReference type="CDD" id="cd02440">
    <property type="entry name" value="AdoMet_MTases"/>
    <property type="match status" value="1"/>
</dbReference>
<keyword evidence="3" id="KW-1185">Reference proteome</keyword>
<keyword evidence="2" id="KW-0808">Transferase</keyword>
<dbReference type="GO" id="GO:0008168">
    <property type="term" value="F:methyltransferase activity"/>
    <property type="evidence" value="ECO:0007669"/>
    <property type="project" value="UniProtKB-KW"/>
</dbReference>
<dbReference type="SUPFAM" id="SSF53335">
    <property type="entry name" value="S-adenosyl-L-methionine-dependent methyltransferases"/>
    <property type="match status" value="1"/>
</dbReference>
<protein>
    <submittedName>
        <fullName evidence="2">Methyltransferase family protein</fullName>
    </submittedName>
</protein>
<evidence type="ECO:0000259" key="1">
    <source>
        <dbReference type="Pfam" id="PF13847"/>
    </source>
</evidence>
<sequence length="198" mass="23172">MIFKNLQLNIDIEDHLFNSLYPLRIKKLSERHWTPVEVAKLAADYLVDKPQCKVLDIGSGAGKFCLIGAASTKGIFYGVEQRKELVTLCQSIAKTHHINNVEFFHSNITEISFSDYDAFYFYNPFYENIDNSLLIDNKIVLDEKLYFTYSEYVENQLKKTPIGTRVVTYWSMWVEIPEGFDLEFTAYNGKLNFWEKKF</sequence>
<organism evidence="2 3">
    <name type="scientific">Arenibacter echinorum</name>
    <dbReference type="NCBI Taxonomy" id="440515"/>
    <lineage>
        <taxon>Bacteria</taxon>
        <taxon>Pseudomonadati</taxon>
        <taxon>Bacteroidota</taxon>
        <taxon>Flavobacteriia</taxon>
        <taxon>Flavobacteriales</taxon>
        <taxon>Flavobacteriaceae</taxon>
        <taxon>Arenibacter</taxon>
    </lineage>
</organism>
<dbReference type="GO" id="GO:0032259">
    <property type="term" value="P:methylation"/>
    <property type="evidence" value="ECO:0007669"/>
    <property type="project" value="UniProtKB-KW"/>
</dbReference>
<gene>
    <name evidence="2" type="ORF">LV92_00421</name>
</gene>
<dbReference type="Gene3D" id="3.40.50.150">
    <property type="entry name" value="Vaccinia Virus protein VP39"/>
    <property type="match status" value="1"/>
</dbReference>
<dbReference type="Pfam" id="PF13847">
    <property type="entry name" value="Methyltransf_31"/>
    <property type="match status" value="1"/>
</dbReference>
<proteinExistence type="predicted"/>
<name>A0A327RFD3_9FLAO</name>